<feature type="region of interest" description="Disordered" evidence="1">
    <location>
        <begin position="1"/>
        <end position="22"/>
    </location>
</feature>
<dbReference type="AlphaFoldDB" id="A0AAD9B8W8"/>
<name>A0AAD9B8W8_DISEL</name>
<organism evidence="2 3">
    <name type="scientific">Dissostichus eleginoides</name>
    <name type="common">Patagonian toothfish</name>
    <name type="synonym">Dissostichus amissus</name>
    <dbReference type="NCBI Taxonomy" id="100907"/>
    <lineage>
        <taxon>Eukaryota</taxon>
        <taxon>Metazoa</taxon>
        <taxon>Chordata</taxon>
        <taxon>Craniata</taxon>
        <taxon>Vertebrata</taxon>
        <taxon>Euteleostomi</taxon>
        <taxon>Actinopterygii</taxon>
        <taxon>Neopterygii</taxon>
        <taxon>Teleostei</taxon>
        <taxon>Neoteleostei</taxon>
        <taxon>Acanthomorphata</taxon>
        <taxon>Eupercaria</taxon>
        <taxon>Perciformes</taxon>
        <taxon>Notothenioidei</taxon>
        <taxon>Nototheniidae</taxon>
        <taxon>Dissostichus</taxon>
    </lineage>
</organism>
<evidence type="ECO:0000313" key="3">
    <source>
        <dbReference type="Proteomes" id="UP001228049"/>
    </source>
</evidence>
<keyword evidence="3" id="KW-1185">Reference proteome</keyword>
<reference evidence="2" key="1">
    <citation type="submission" date="2023-04" db="EMBL/GenBank/DDBJ databases">
        <title>Chromosome-level genome of Chaenocephalus aceratus.</title>
        <authorList>
            <person name="Park H."/>
        </authorList>
    </citation>
    <scope>NUCLEOTIDE SEQUENCE</scope>
    <source>
        <strain evidence="2">DE</strain>
        <tissue evidence="2">Muscle</tissue>
    </source>
</reference>
<accession>A0AAD9B8W8</accession>
<gene>
    <name evidence="2" type="ORF">KUDE01_026768</name>
</gene>
<evidence type="ECO:0000313" key="2">
    <source>
        <dbReference type="EMBL" id="KAK1878642.1"/>
    </source>
</evidence>
<feature type="compositionally biased region" description="Acidic residues" evidence="1">
    <location>
        <begin position="1"/>
        <end position="12"/>
    </location>
</feature>
<protein>
    <submittedName>
        <fullName evidence="2">Klotho</fullName>
    </submittedName>
</protein>
<evidence type="ECO:0000256" key="1">
    <source>
        <dbReference type="SAM" id="MobiDB-lite"/>
    </source>
</evidence>
<dbReference type="Proteomes" id="UP001228049">
    <property type="component" value="Unassembled WGS sequence"/>
</dbReference>
<proteinExistence type="predicted"/>
<sequence length="80" mass="8964">MRGQSEEVEDEEKPLPLPHRSCRTTPAALPRRCSREGILVLGWTARPFFLSVFPEAMRHLLLPDSLKAPDADTVASPCHE</sequence>
<dbReference type="EMBL" id="JASDAP010000026">
    <property type="protein sequence ID" value="KAK1878642.1"/>
    <property type="molecule type" value="Genomic_DNA"/>
</dbReference>
<comment type="caution">
    <text evidence="2">The sequence shown here is derived from an EMBL/GenBank/DDBJ whole genome shotgun (WGS) entry which is preliminary data.</text>
</comment>